<evidence type="ECO:0000313" key="8">
    <source>
        <dbReference type="EMBL" id="RXJ61473.1"/>
    </source>
</evidence>
<dbReference type="SUPFAM" id="SSF52440">
    <property type="entry name" value="PreATP-grasp domain"/>
    <property type="match status" value="1"/>
</dbReference>
<dbReference type="PROSITE" id="PS00867">
    <property type="entry name" value="CPSASE_2"/>
    <property type="match status" value="1"/>
</dbReference>
<dbReference type="PROSITE" id="PS00866">
    <property type="entry name" value="CPSASE_1"/>
    <property type="match status" value="1"/>
</dbReference>
<feature type="domain" description="Biotin carboxylation" evidence="7">
    <location>
        <begin position="3"/>
        <end position="447"/>
    </location>
</feature>
<dbReference type="FunFam" id="3.40.50.20:FF:000010">
    <property type="entry name" value="Propionyl-CoA carboxylase subunit alpha"/>
    <property type="match status" value="1"/>
</dbReference>
<keyword evidence="3 5" id="KW-0067">ATP-binding</keyword>
<gene>
    <name evidence="8" type="ORF">CRV06_13700</name>
</gene>
<dbReference type="FunFam" id="3.30.1490.20:FF:000018">
    <property type="entry name" value="Biotin carboxylase"/>
    <property type="match status" value="1"/>
</dbReference>
<protein>
    <submittedName>
        <fullName evidence="8">Acetyl-CoA carboxylase biotin carboxylase subunit</fullName>
    </submittedName>
</protein>
<feature type="domain" description="ATP-grasp" evidence="6">
    <location>
        <begin position="121"/>
        <end position="318"/>
    </location>
</feature>
<keyword evidence="2 5" id="KW-0547">Nucleotide-binding</keyword>
<dbReference type="SUPFAM" id="SSF51246">
    <property type="entry name" value="Rudiment single hybrid motif"/>
    <property type="match status" value="1"/>
</dbReference>
<organism evidence="8 9">
    <name type="scientific">Halarcobacter anaerophilus</name>
    <dbReference type="NCBI Taxonomy" id="877500"/>
    <lineage>
        <taxon>Bacteria</taxon>
        <taxon>Pseudomonadati</taxon>
        <taxon>Campylobacterota</taxon>
        <taxon>Epsilonproteobacteria</taxon>
        <taxon>Campylobacterales</taxon>
        <taxon>Arcobacteraceae</taxon>
        <taxon>Halarcobacter</taxon>
    </lineage>
</organism>
<evidence type="ECO:0000256" key="5">
    <source>
        <dbReference type="PROSITE-ProRule" id="PRU00409"/>
    </source>
</evidence>
<dbReference type="InterPro" id="IPR005479">
    <property type="entry name" value="CPAse_ATP-bd"/>
</dbReference>
<evidence type="ECO:0000259" key="7">
    <source>
        <dbReference type="PROSITE" id="PS50979"/>
    </source>
</evidence>
<evidence type="ECO:0000256" key="1">
    <source>
        <dbReference type="ARBA" id="ARBA00022598"/>
    </source>
</evidence>
<dbReference type="InterPro" id="IPR011054">
    <property type="entry name" value="Rudment_hybrid_motif"/>
</dbReference>
<dbReference type="InterPro" id="IPR051602">
    <property type="entry name" value="ACC_Biotin_Carboxylase"/>
</dbReference>
<dbReference type="GO" id="GO:0005524">
    <property type="term" value="F:ATP binding"/>
    <property type="evidence" value="ECO:0007669"/>
    <property type="project" value="UniProtKB-UniRule"/>
</dbReference>
<dbReference type="Pfam" id="PF00289">
    <property type="entry name" value="Biotin_carb_N"/>
    <property type="match status" value="1"/>
</dbReference>
<sequence length="483" mass="54820">MNKISKVLIANRGEIALRIIRACKELEITSVAIFSEADVEGLWVRKADECYPILGDVIQAYLNYETIISMAKKANCDAIHPGYGFLSENADFAKACEENGIIFIGPKPEHIALFGDKMASKVAMKEVGVPILEGTNEPIEDKKEAKKIASQIGYPIIIKAAFGGGGRGMRIVRQEKEFDSMFDTATNEALKFFGNGQVFIEKYVENPRHIEVQIIADKYGNVVHLGERDCSIQRRHQKVIEISPSPRLNQEVRKELYRIATKAMFKLGYESVGTVEFLVDENDNIFFIEMNTRVQVEHPVTEITSGIDIIQRMIEIADGDKMKYMQEEINFRGYAIEFRINAENPQKNFMPSVGTIEKYLTPNGPGVRLDSAAYTGYKVPANYDSMIGKLIVWALDWEGTVKKARRALDEFVLEGFPTNIELHREIVRDEDFKEGNLTTSYLDTKMDKFKLGAKDHLKDEEKKMSKIMQFIKSIKSKNLKVRN</sequence>
<evidence type="ECO:0000259" key="6">
    <source>
        <dbReference type="PROSITE" id="PS50975"/>
    </source>
</evidence>
<evidence type="ECO:0000256" key="4">
    <source>
        <dbReference type="ARBA" id="ARBA00023267"/>
    </source>
</evidence>
<evidence type="ECO:0000256" key="2">
    <source>
        <dbReference type="ARBA" id="ARBA00022741"/>
    </source>
</evidence>
<dbReference type="InterPro" id="IPR011761">
    <property type="entry name" value="ATP-grasp"/>
</dbReference>
<evidence type="ECO:0000256" key="3">
    <source>
        <dbReference type="ARBA" id="ARBA00022840"/>
    </source>
</evidence>
<dbReference type="RefSeq" id="WP_129082912.1">
    <property type="nucleotide sequence ID" value="NZ_CP041070.1"/>
</dbReference>
<dbReference type="InterPro" id="IPR016185">
    <property type="entry name" value="PreATP-grasp_dom_sf"/>
</dbReference>
<proteinExistence type="predicted"/>
<comment type="caution">
    <text evidence="8">The sequence shown here is derived from an EMBL/GenBank/DDBJ whole genome shotgun (WGS) entry which is preliminary data.</text>
</comment>
<dbReference type="OrthoDB" id="9763189at2"/>
<name>A0A4Q0XWC1_9BACT</name>
<dbReference type="GO" id="GO:0046872">
    <property type="term" value="F:metal ion binding"/>
    <property type="evidence" value="ECO:0007669"/>
    <property type="project" value="InterPro"/>
</dbReference>
<dbReference type="Pfam" id="PF02786">
    <property type="entry name" value="CPSase_L_D2"/>
    <property type="match status" value="1"/>
</dbReference>
<accession>A0A4Q0XWC1</accession>
<dbReference type="Gene3D" id="3.30.470.20">
    <property type="entry name" value="ATP-grasp fold, B domain"/>
    <property type="match status" value="1"/>
</dbReference>
<keyword evidence="9" id="KW-1185">Reference proteome</keyword>
<dbReference type="InterPro" id="IPR005482">
    <property type="entry name" value="Biotin_COase_C"/>
</dbReference>
<dbReference type="EMBL" id="PDKO01000015">
    <property type="protein sequence ID" value="RXJ61473.1"/>
    <property type="molecule type" value="Genomic_DNA"/>
</dbReference>
<dbReference type="PROSITE" id="PS50975">
    <property type="entry name" value="ATP_GRASP"/>
    <property type="match status" value="1"/>
</dbReference>
<dbReference type="InterPro" id="IPR005481">
    <property type="entry name" value="BC-like_N"/>
</dbReference>
<dbReference type="Proteomes" id="UP000290191">
    <property type="component" value="Unassembled WGS sequence"/>
</dbReference>
<dbReference type="PANTHER" id="PTHR48095">
    <property type="entry name" value="PYRUVATE CARBOXYLASE SUBUNIT A"/>
    <property type="match status" value="1"/>
</dbReference>
<dbReference type="SUPFAM" id="SSF56059">
    <property type="entry name" value="Glutathione synthetase ATP-binding domain-like"/>
    <property type="match status" value="1"/>
</dbReference>
<dbReference type="Pfam" id="PF02785">
    <property type="entry name" value="Biotin_carb_C"/>
    <property type="match status" value="1"/>
</dbReference>
<reference evidence="8 9" key="1">
    <citation type="submission" date="2017-10" db="EMBL/GenBank/DDBJ databases">
        <title>Genomics of the genus Arcobacter.</title>
        <authorList>
            <person name="Perez-Cataluna A."/>
            <person name="Figueras M.J."/>
        </authorList>
    </citation>
    <scope>NUCLEOTIDE SEQUENCE [LARGE SCALE GENOMIC DNA]</scope>
    <source>
        <strain evidence="8 9">DSM 24636</strain>
    </source>
</reference>
<evidence type="ECO:0000313" key="9">
    <source>
        <dbReference type="Proteomes" id="UP000290191"/>
    </source>
</evidence>
<dbReference type="SMART" id="SM00878">
    <property type="entry name" value="Biotin_carb_C"/>
    <property type="match status" value="1"/>
</dbReference>
<dbReference type="AlphaFoldDB" id="A0A4Q0XWC1"/>
<dbReference type="PROSITE" id="PS50979">
    <property type="entry name" value="BC"/>
    <property type="match status" value="1"/>
</dbReference>
<dbReference type="PANTHER" id="PTHR48095:SF1">
    <property type="entry name" value="BIOTIN CARBOXYLASE"/>
    <property type="match status" value="1"/>
</dbReference>
<keyword evidence="4" id="KW-0092">Biotin</keyword>
<dbReference type="InterPro" id="IPR011764">
    <property type="entry name" value="Biotin_carboxylation_dom"/>
</dbReference>
<dbReference type="STRING" id="877500.GCA_000935065_01158"/>
<dbReference type="NCBIfam" id="NF006367">
    <property type="entry name" value="PRK08591.1"/>
    <property type="match status" value="1"/>
</dbReference>
<keyword evidence="1" id="KW-0436">Ligase</keyword>
<dbReference type="GO" id="GO:0016874">
    <property type="term" value="F:ligase activity"/>
    <property type="evidence" value="ECO:0007669"/>
    <property type="project" value="UniProtKB-KW"/>
</dbReference>